<feature type="transmembrane region" description="Helical" evidence="7">
    <location>
        <begin position="9"/>
        <end position="25"/>
    </location>
</feature>
<keyword evidence="3" id="KW-1003">Cell membrane</keyword>
<protein>
    <recommendedName>
        <fullName evidence="10">Permease</fullName>
    </recommendedName>
</protein>
<dbReference type="Proteomes" id="UP000824633">
    <property type="component" value="Chromosome"/>
</dbReference>
<feature type="transmembrane region" description="Helical" evidence="7">
    <location>
        <begin position="308"/>
        <end position="329"/>
    </location>
</feature>
<evidence type="ECO:0000256" key="1">
    <source>
        <dbReference type="ARBA" id="ARBA00004651"/>
    </source>
</evidence>
<feature type="transmembrane region" description="Helical" evidence="7">
    <location>
        <begin position="246"/>
        <end position="262"/>
    </location>
</feature>
<keyword evidence="5 7" id="KW-1133">Transmembrane helix</keyword>
<dbReference type="InterPro" id="IPR005524">
    <property type="entry name" value="DUF318"/>
</dbReference>
<feature type="transmembrane region" description="Helical" evidence="7">
    <location>
        <begin position="215"/>
        <end position="234"/>
    </location>
</feature>
<dbReference type="InterPro" id="IPR052923">
    <property type="entry name" value="UPF0718"/>
</dbReference>
<comment type="similarity">
    <text evidence="2">Belongs to the UPF0718 family.</text>
</comment>
<feature type="transmembrane region" description="Helical" evidence="7">
    <location>
        <begin position="148"/>
        <end position="166"/>
    </location>
</feature>
<dbReference type="Pfam" id="PF03773">
    <property type="entry name" value="ArsP_1"/>
    <property type="match status" value="1"/>
</dbReference>
<name>A0ABM7T591_9CLOT</name>
<evidence type="ECO:0000256" key="2">
    <source>
        <dbReference type="ARBA" id="ARBA00006386"/>
    </source>
</evidence>
<keyword evidence="9" id="KW-1185">Reference proteome</keyword>
<dbReference type="PANTHER" id="PTHR34184">
    <property type="entry name" value="UPF0718 PROTEIN YCGR"/>
    <property type="match status" value="1"/>
</dbReference>
<evidence type="ECO:0000256" key="6">
    <source>
        <dbReference type="ARBA" id="ARBA00023136"/>
    </source>
</evidence>
<dbReference type="PANTHER" id="PTHR34184:SF4">
    <property type="entry name" value="UPF0718 PROTEIN YCGR"/>
    <property type="match status" value="1"/>
</dbReference>
<evidence type="ECO:0000256" key="5">
    <source>
        <dbReference type="ARBA" id="ARBA00022989"/>
    </source>
</evidence>
<comment type="subcellular location">
    <subcellularLocation>
        <location evidence="1">Cell membrane</location>
        <topology evidence="1">Multi-pass membrane protein</topology>
    </subcellularLocation>
</comment>
<keyword evidence="6 7" id="KW-0472">Membrane</keyword>
<accession>A0ABM7T591</accession>
<feature type="transmembrane region" description="Helical" evidence="7">
    <location>
        <begin position="80"/>
        <end position="104"/>
    </location>
</feature>
<evidence type="ECO:0000256" key="7">
    <source>
        <dbReference type="SAM" id="Phobius"/>
    </source>
</evidence>
<evidence type="ECO:0000256" key="3">
    <source>
        <dbReference type="ARBA" id="ARBA00022475"/>
    </source>
</evidence>
<proteinExistence type="inferred from homology"/>
<feature type="transmembrane region" description="Helical" evidence="7">
    <location>
        <begin position="116"/>
        <end position="141"/>
    </location>
</feature>
<keyword evidence="4 7" id="KW-0812">Transmembrane</keyword>
<sequence>MVNYNRKRLNFFILCVIILILFIYKKNAINLNIEEIGDFASIFTSIILEAIPFIIIGSFVSAIIQIFISEEIISRLIPNVNIFGYLGAALIGLIFPVCECAIIPITRRLIKKGVPIGFGVTFMLAVPIINPVVIMSTYYAFYDKQSMVILRTAGGFVAAILIGIIVNSLEENKHSIILDSVENDNYCNCGCNDIFPNQSKFKAIFEHTNREFLDIMGYLIFGAFISSGFQVFVSHGGFNFISDNKILVIIFMMFLGFSLSLCSEADAFVARSFLANYSFSGVAAFLILGPMLDLKNLIMLSGTFKKKFVFKLSLTTISVVFIISCLFVICGI</sequence>
<evidence type="ECO:0000313" key="9">
    <source>
        <dbReference type="Proteomes" id="UP000824633"/>
    </source>
</evidence>
<reference evidence="9" key="1">
    <citation type="submission" date="2021-07" db="EMBL/GenBank/DDBJ databases">
        <title>Complete genome sequencing of a Clostridium isolate.</title>
        <authorList>
            <person name="Ueki A."/>
            <person name="Tonouchi A."/>
        </authorList>
    </citation>
    <scope>NUCLEOTIDE SEQUENCE [LARGE SCALE GENOMIC DNA]</scope>
    <source>
        <strain evidence="9">C5S11</strain>
    </source>
</reference>
<dbReference type="EMBL" id="AP024849">
    <property type="protein sequence ID" value="BCZ46091.1"/>
    <property type="molecule type" value="Genomic_DNA"/>
</dbReference>
<evidence type="ECO:0000256" key="4">
    <source>
        <dbReference type="ARBA" id="ARBA00022692"/>
    </source>
</evidence>
<evidence type="ECO:0008006" key="10">
    <source>
        <dbReference type="Google" id="ProtNLM"/>
    </source>
</evidence>
<dbReference type="RefSeq" id="WP_224037613.1">
    <property type="nucleotide sequence ID" value="NZ_AP024849.1"/>
</dbReference>
<gene>
    <name evidence="8" type="ORF">psyc5s11_21580</name>
</gene>
<feature type="transmembrane region" description="Helical" evidence="7">
    <location>
        <begin position="45"/>
        <end position="68"/>
    </location>
</feature>
<organism evidence="8 9">
    <name type="scientific">Clostridium gelidum</name>
    <dbReference type="NCBI Taxonomy" id="704125"/>
    <lineage>
        <taxon>Bacteria</taxon>
        <taxon>Bacillati</taxon>
        <taxon>Bacillota</taxon>
        <taxon>Clostridia</taxon>
        <taxon>Eubacteriales</taxon>
        <taxon>Clostridiaceae</taxon>
        <taxon>Clostridium</taxon>
    </lineage>
</organism>
<evidence type="ECO:0000313" key="8">
    <source>
        <dbReference type="EMBL" id="BCZ46091.1"/>
    </source>
</evidence>